<accession>A0A0V1ABA4</accession>
<gene>
    <name evidence="1" type="ORF">T03_2146</name>
</gene>
<comment type="caution">
    <text evidence="1">The sequence shown here is derived from an EMBL/GenBank/DDBJ whole genome shotgun (WGS) entry which is preliminary data.</text>
</comment>
<sequence>MAYKSCNRLVNQTQGLTNLVPCICHGSGDDTKDGSIFDFCVRCGIEQQACCTGLCHHIFML</sequence>
<dbReference type="AlphaFoldDB" id="A0A0V1ABA4"/>
<proteinExistence type="predicted"/>
<evidence type="ECO:0000313" key="1">
    <source>
        <dbReference type="EMBL" id="KRY22096.1"/>
    </source>
</evidence>
<organism evidence="1 2">
    <name type="scientific">Trichinella britovi</name>
    <name type="common">Parasitic roundworm</name>
    <dbReference type="NCBI Taxonomy" id="45882"/>
    <lineage>
        <taxon>Eukaryota</taxon>
        <taxon>Metazoa</taxon>
        <taxon>Ecdysozoa</taxon>
        <taxon>Nematoda</taxon>
        <taxon>Enoplea</taxon>
        <taxon>Dorylaimia</taxon>
        <taxon>Trichinellida</taxon>
        <taxon>Trichinellidae</taxon>
        <taxon>Trichinella</taxon>
    </lineage>
</organism>
<keyword evidence="2" id="KW-1185">Reference proteome</keyword>
<name>A0A0V1ABA4_TRIBR</name>
<dbReference type="EMBL" id="JYDI01003432">
    <property type="protein sequence ID" value="KRY22096.1"/>
    <property type="molecule type" value="Genomic_DNA"/>
</dbReference>
<dbReference type="Proteomes" id="UP000054653">
    <property type="component" value="Unassembled WGS sequence"/>
</dbReference>
<protein>
    <submittedName>
        <fullName evidence="1">Uncharacterized protein</fullName>
    </submittedName>
</protein>
<reference evidence="1 2" key="1">
    <citation type="submission" date="2015-01" db="EMBL/GenBank/DDBJ databases">
        <title>Evolution of Trichinella species and genotypes.</title>
        <authorList>
            <person name="Korhonen P.K."/>
            <person name="Edoardo P."/>
            <person name="Giuseppe L.R."/>
            <person name="Gasser R.B."/>
        </authorList>
    </citation>
    <scope>NUCLEOTIDE SEQUENCE [LARGE SCALE GENOMIC DNA]</scope>
    <source>
        <strain evidence="1">ISS120</strain>
    </source>
</reference>
<evidence type="ECO:0000313" key="2">
    <source>
        <dbReference type="Proteomes" id="UP000054653"/>
    </source>
</evidence>